<evidence type="ECO:0000256" key="10">
    <source>
        <dbReference type="ARBA" id="ARBA00035861"/>
    </source>
</evidence>
<dbReference type="InterPro" id="IPR047127">
    <property type="entry name" value="MutT-like"/>
</dbReference>
<dbReference type="PANTHER" id="PTHR47707:SF1">
    <property type="entry name" value="NUDIX HYDROLASE FAMILY PROTEIN"/>
    <property type="match status" value="1"/>
</dbReference>
<dbReference type="InterPro" id="IPR020084">
    <property type="entry name" value="NUDIX_hydrolase_CS"/>
</dbReference>
<dbReference type="PRINTS" id="PR00502">
    <property type="entry name" value="NUDIXFAMILY"/>
</dbReference>
<dbReference type="RefSeq" id="WP_114898324.1">
    <property type="nucleotide sequence ID" value="NZ_CP031222.1"/>
</dbReference>
<dbReference type="InterPro" id="IPR036206">
    <property type="entry name" value="ThiamineP_synth_sf"/>
</dbReference>
<name>A0A345P4K5_9GAMM</name>
<evidence type="ECO:0000256" key="2">
    <source>
        <dbReference type="ARBA" id="ARBA00005582"/>
    </source>
</evidence>
<keyword evidence="8 18" id="KW-0460">Magnesium</keyword>
<keyword evidence="3" id="KW-0515">Mutator protein</keyword>
<keyword evidence="4" id="KW-0235">DNA replication</keyword>
<dbReference type="SUPFAM" id="SSF55811">
    <property type="entry name" value="Nudix"/>
    <property type="match status" value="1"/>
</dbReference>
<dbReference type="InterPro" id="IPR022998">
    <property type="entry name" value="ThiamineP_synth_TenI"/>
</dbReference>
<evidence type="ECO:0000256" key="13">
    <source>
        <dbReference type="ARBA" id="ARBA00040794"/>
    </source>
</evidence>
<evidence type="ECO:0000256" key="9">
    <source>
        <dbReference type="ARBA" id="ARBA00023204"/>
    </source>
</evidence>
<evidence type="ECO:0000256" key="1">
    <source>
        <dbReference type="ARBA" id="ARBA00001946"/>
    </source>
</evidence>
<feature type="binding site" evidence="17">
    <location>
        <begin position="37"/>
        <end position="40"/>
    </location>
    <ligand>
        <name>8-oxo-dGTP</name>
        <dbReference type="ChEBI" id="CHEBI:77896"/>
    </ligand>
</feature>
<dbReference type="Pfam" id="PF00293">
    <property type="entry name" value="NUDIX"/>
    <property type="match status" value="1"/>
</dbReference>
<evidence type="ECO:0000256" key="6">
    <source>
        <dbReference type="ARBA" id="ARBA00022763"/>
    </source>
</evidence>
<dbReference type="InterPro" id="IPR020476">
    <property type="entry name" value="Nudix_hydrolase"/>
</dbReference>
<evidence type="ECO:0000256" key="12">
    <source>
        <dbReference type="ARBA" id="ARBA00038905"/>
    </source>
</evidence>
<evidence type="ECO:0000256" key="17">
    <source>
        <dbReference type="PIRSR" id="PIRSR603561-1"/>
    </source>
</evidence>
<dbReference type="EMBL" id="CP031222">
    <property type="protein sequence ID" value="AXI02214.1"/>
    <property type="molecule type" value="Genomic_DNA"/>
</dbReference>
<dbReference type="NCBIfam" id="NF006530">
    <property type="entry name" value="PRK08999.1"/>
    <property type="match status" value="1"/>
</dbReference>
<dbReference type="CDD" id="cd00564">
    <property type="entry name" value="TMP_TenI"/>
    <property type="match status" value="1"/>
</dbReference>
<keyword evidence="9" id="KW-0234">DNA repair</keyword>
<dbReference type="InterPro" id="IPR015797">
    <property type="entry name" value="NUDIX_hydrolase-like_dom_sf"/>
</dbReference>
<dbReference type="Gene3D" id="3.20.20.70">
    <property type="entry name" value="Aldolase class I"/>
    <property type="match status" value="1"/>
</dbReference>
<feature type="binding site" evidence="17">
    <location>
        <position position="122"/>
    </location>
    <ligand>
        <name>8-oxo-dGTP</name>
        <dbReference type="ChEBI" id="CHEBI:77896"/>
    </ligand>
</feature>
<keyword evidence="7 19" id="KW-0378">Hydrolase</keyword>
<dbReference type="NCBIfam" id="TIGR00586">
    <property type="entry name" value="mutt"/>
    <property type="match status" value="1"/>
</dbReference>
<dbReference type="AlphaFoldDB" id="A0A345P4K5"/>
<dbReference type="Proteomes" id="UP000253940">
    <property type="component" value="Chromosome"/>
</dbReference>
<evidence type="ECO:0000256" key="7">
    <source>
        <dbReference type="ARBA" id="ARBA00022801"/>
    </source>
</evidence>
<evidence type="ECO:0000313" key="21">
    <source>
        <dbReference type="EMBL" id="AXI02214.1"/>
    </source>
</evidence>
<dbReference type="GO" id="GO:0006281">
    <property type="term" value="P:DNA repair"/>
    <property type="evidence" value="ECO:0007669"/>
    <property type="project" value="UniProtKB-KW"/>
</dbReference>
<evidence type="ECO:0000256" key="8">
    <source>
        <dbReference type="ARBA" id="ARBA00022842"/>
    </source>
</evidence>
<evidence type="ECO:0000256" key="5">
    <source>
        <dbReference type="ARBA" id="ARBA00022723"/>
    </source>
</evidence>
<evidence type="ECO:0000256" key="18">
    <source>
        <dbReference type="PIRSR" id="PIRSR603561-2"/>
    </source>
</evidence>
<dbReference type="PROSITE" id="PS00893">
    <property type="entry name" value="NUDIX_BOX"/>
    <property type="match status" value="1"/>
</dbReference>
<dbReference type="GO" id="GO:0035539">
    <property type="term" value="F:8-oxo-7,8-dihydrodeoxyguanosine triphosphate pyrophosphatase activity"/>
    <property type="evidence" value="ECO:0007669"/>
    <property type="project" value="UniProtKB-EC"/>
</dbReference>
<dbReference type="GO" id="GO:0044715">
    <property type="term" value="F:8-oxo-dGDP phosphatase activity"/>
    <property type="evidence" value="ECO:0007669"/>
    <property type="project" value="TreeGrafter"/>
</dbReference>
<keyword evidence="6" id="KW-0227">DNA damage</keyword>
<dbReference type="InterPro" id="IPR003561">
    <property type="entry name" value="Mutator_MutT"/>
</dbReference>
<dbReference type="GO" id="GO:0009228">
    <property type="term" value="P:thiamine biosynthetic process"/>
    <property type="evidence" value="ECO:0007669"/>
    <property type="project" value="UniProtKB-KW"/>
</dbReference>
<dbReference type="InterPro" id="IPR000086">
    <property type="entry name" value="NUDIX_hydrolase_dom"/>
</dbReference>
<evidence type="ECO:0000313" key="22">
    <source>
        <dbReference type="Proteomes" id="UP000253940"/>
    </source>
</evidence>
<reference evidence="21 22" key="1">
    <citation type="submission" date="2018-07" db="EMBL/GenBank/DDBJ databases">
        <title>Genome sequencing of Moraxellaceae gen. HYN0046.</title>
        <authorList>
            <person name="Kim M."/>
            <person name="Yi H."/>
        </authorList>
    </citation>
    <scope>NUCLEOTIDE SEQUENCE [LARGE SCALE GENOMIC DNA]</scope>
    <source>
        <strain evidence="21 22">HYN0046</strain>
    </source>
</reference>
<dbReference type="GO" id="GO:0046872">
    <property type="term" value="F:metal ion binding"/>
    <property type="evidence" value="ECO:0007669"/>
    <property type="project" value="UniProtKB-KW"/>
</dbReference>
<evidence type="ECO:0000256" key="11">
    <source>
        <dbReference type="ARBA" id="ARBA00036904"/>
    </source>
</evidence>
<dbReference type="CDD" id="cd03425">
    <property type="entry name" value="NUDIX_MutT_NudA_like"/>
    <property type="match status" value="1"/>
</dbReference>
<keyword evidence="5 18" id="KW-0479">Metal-binding</keyword>
<evidence type="ECO:0000256" key="4">
    <source>
        <dbReference type="ARBA" id="ARBA00022705"/>
    </source>
</evidence>
<dbReference type="SUPFAM" id="SSF51391">
    <property type="entry name" value="Thiamin phosphate synthase"/>
    <property type="match status" value="1"/>
</dbReference>
<feature type="binding site" evidence="17">
    <location>
        <position position="26"/>
    </location>
    <ligand>
        <name>8-oxo-dGTP</name>
        <dbReference type="ChEBI" id="CHEBI:77896"/>
    </ligand>
</feature>
<dbReference type="Gene3D" id="3.90.79.10">
    <property type="entry name" value="Nucleoside Triphosphate Pyrophosphohydrolase"/>
    <property type="match status" value="1"/>
</dbReference>
<feature type="binding site" evidence="17">
    <location>
        <position position="31"/>
    </location>
    <ligand>
        <name>8-oxo-dGTP</name>
        <dbReference type="ChEBI" id="CHEBI:77896"/>
    </ligand>
</feature>
<protein>
    <recommendedName>
        <fullName evidence="13">8-oxo-dGTP diphosphatase</fullName>
        <ecNumber evidence="12">3.6.1.55</ecNumber>
    </recommendedName>
    <alternativeName>
        <fullName evidence="16">7,8-dihydro-8-oxoguanine-triphosphatase</fullName>
    </alternativeName>
    <alternativeName>
        <fullName evidence="15">Mutator protein MutT</fullName>
    </alternativeName>
    <alternativeName>
        <fullName evidence="14">dGTP pyrophosphohydrolase</fullName>
    </alternativeName>
</protein>
<gene>
    <name evidence="21" type="ORF">HYN46_04755</name>
</gene>
<sequence length="315" mass="34571">MSSSNKVVDVAVGLIVKNGQALLAKRALHQHQGGRFEFPGGKVEAGELVTTALTRELHEELGIDIHDPQLVQRLTYTYPEKTVCLHVYRIESFIGEPIGREGQPLTWVDLDALFELNFPDANRPIVRAAQLPTRYSITSDLYEPREAAIAPWLAEIAIEKETDAWVYVRLPSVSSELYAMAVQRLSMLRPDLNLIAVWDAPEALNEIIVGRHLTQAALLAKKHLERRSEREFWFAACHDEASVAHAQKLGVDAIVVGAVLSTPTHPNGDVLGWDGFAKLAGLSDIPVYALGGMQPSNIDEVQALGGFGVAGVRFV</sequence>
<evidence type="ECO:0000259" key="20">
    <source>
        <dbReference type="PROSITE" id="PS51462"/>
    </source>
</evidence>
<dbReference type="KEGG" id="mbah:HYN46_04755"/>
<feature type="domain" description="Nudix hydrolase" evidence="20">
    <location>
        <begin position="5"/>
        <end position="133"/>
    </location>
</feature>
<dbReference type="InterPro" id="IPR013785">
    <property type="entry name" value="Aldolase_TIM"/>
</dbReference>
<dbReference type="GO" id="GO:0044716">
    <property type="term" value="F:8-oxo-GDP phosphatase activity"/>
    <property type="evidence" value="ECO:0007669"/>
    <property type="project" value="TreeGrafter"/>
</dbReference>
<evidence type="ECO:0000256" key="19">
    <source>
        <dbReference type="RuleBase" id="RU003476"/>
    </source>
</evidence>
<evidence type="ECO:0000256" key="14">
    <source>
        <dbReference type="ARBA" id="ARBA00041592"/>
    </source>
</evidence>
<comment type="cofactor">
    <cofactor evidence="1 18">
        <name>Mg(2+)</name>
        <dbReference type="ChEBI" id="CHEBI:18420"/>
    </cofactor>
</comment>
<dbReference type="PANTHER" id="PTHR47707">
    <property type="entry name" value="8-OXO-DGTP DIPHOSPHATASE"/>
    <property type="match status" value="1"/>
</dbReference>
<dbReference type="Pfam" id="PF02581">
    <property type="entry name" value="TMP-TENI"/>
    <property type="match status" value="1"/>
</dbReference>
<dbReference type="OrthoDB" id="9810648at2"/>
<evidence type="ECO:0000256" key="16">
    <source>
        <dbReference type="ARBA" id="ARBA00042798"/>
    </source>
</evidence>
<evidence type="ECO:0000256" key="15">
    <source>
        <dbReference type="ARBA" id="ARBA00041979"/>
    </source>
</evidence>
<dbReference type="PROSITE" id="PS51462">
    <property type="entry name" value="NUDIX"/>
    <property type="match status" value="1"/>
</dbReference>
<feature type="binding site" evidence="18">
    <location>
        <position position="40"/>
    </location>
    <ligand>
        <name>Mg(2+)</name>
        <dbReference type="ChEBI" id="CHEBI:18420"/>
    </ligand>
</feature>
<comment type="catalytic activity">
    <reaction evidence="10">
        <text>8-oxo-dGTP + H2O = 8-oxo-dGMP + diphosphate + H(+)</text>
        <dbReference type="Rhea" id="RHEA:31575"/>
        <dbReference type="ChEBI" id="CHEBI:15377"/>
        <dbReference type="ChEBI" id="CHEBI:15378"/>
        <dbReference type="ChEBI" id="CHEBI:33019"/>
        <dbReference type="ChEBI" id="CHEBI:63224"/>
        <dbReference type="ChEBI" id="CHEBI:77896"/>
        <dbReference type="EC" id="3.6.1.55"/>
    </reaction>
</comment>
<dbReference type="GO" id="GO:0006260">
    <property type="term" value="P:DNA replication"/>
    <property type="evidence" value="ECO:0007669"/>
    <property type="project" value="UniProtKB-KW"/>
</dbReference>
<evidence type="ECO:0000256" key="3">
    <source>
        <dbReference type="ARBA" id="ARBA00022457"/>
    </source>
</evidence>
<dbReference type="GO" id="GO:0008413">
    <property type="term" value="F:8-oxo-7,8-dihydroguanosine triphosphate pyrophosphatase activity"/>
    <property type="evidence" value="ECO:0007669"/>
    <property type="project" value="InterPro"/>
</dbReference>
<comment type="catalytic activity">
    <reaction evidence="11">
        <text>8-oxo-GTP + H2O = 8-oxo-GMP + diphosphate + H(+)</text>
        <dbReference type="Rhea" id="RHEA:67616"/>
        <dbReference type="ChEBI" id="CHEBI:15377"/>
        <dbReference type="ChEBI" id="CHEBI:15378"/>
        <dbReference type="ChEBI" id="CHEBI:33019"/>
        <dbReference type="ChEBI" id="CHEBI:143553"/>
        <dbReference type="ChEBI" id="CHEBI:145694"/>
    </reaction>
</comment>
<keyword evidence="22" id="KW-1185">Reference proteome</keyword>
<organism evidence="21 22">
    <name type="scientific">Aquirhabdus parva</name>
    <dbReference type="NCBI Taxonomy" id="2283318"/>
    <lineage>
        <taxon>Bacteria</taxon>
        <taxon>Pseudomonadati</taxon>
        <taxon>Pseudomonadota</taxon>
        <taxon>Gammaproteobacteria</taxon>
        <taxon>Moraxellales</taxon>
        <taxon>Moraxellaceae</taxon>
        <taxon>Aquirhabdus</taxon>
    </lineage>
</organism>
<dbReference type="EC" id="3.6.1.55" evidence="12"/>
<comment type="similarity">
    <text evidence="2 19">Belongs to the Nudix hydrolase family.</text>
</comment>
<accession>A0A345P4K5</accession>
<proteinExistence type="inferred from homology"/>
<feature type="binding site" evidence="18">
    <location>
        <position position="60"/>
    </location>
    <ligand>
        <name>Mg(2+)</name>
        <dbReference type="ChEBI" id="CHEBI:18420"/>
    </ligand>
</feature>